<evidence type="ECO:0000256" key="4">
    <source>
        <dbReference type="ARBA" id="ARBA00022692"/>
    </source>
</evidence>
<keyword evidence="5 7" id="KW-1133">Transmembrane helix</keyword>
<evidence type="ECO:0000313" key="10">
    <source>
        <dbReference type="Proteomes" id="UP000515823"/>
    </source>
</evidence>
<dbReference type="CDD" id="cd06261">
    <property type="entry name" value="TM_PBP2"/>
    <property type="match status" value="1"/>
</dbReference>
<dbReference type="PANTHER" id="PTHR30465">
    <property type="entry name" value="INNER MEMBRANE ABC TRANSPORTER"/>
    <property type="match status" value="1"/>
</dbReference>
<organism evidence="9 10">
    <name type="scientific">Qiania dongpingensis</name>
    <dbReference type="NCBI Taxonomy" id="2763669"/>
    <lineage>
        <taxon>Bacteria</taxon>
        <taxon>Bacillati</taxon>
        <taxon>Bacillota</taxon>
        <taxon>Clostridia</taxon>
        <taxon>Lachnospirales</taxon>
        <taxon>Lachnospiraceae</taxon>
        <taxon>Qiania</taxon>
    </lineage>
</organism>
<keyword evidence="10" id="KW-1185">Reference proteome</keyword>
<protein>
    <submittedName>
        <fullName evidence="9">ABC transporter permease</fullName>
    </submittedName>
</protein>
<evidence type="ECO:0000259" key="8">
    <source>
        <dbReference type="PROSITE" id="PS50928"/>
    </source>
</evidence>
<gene>
    <name evidence="9" type="ORF">H9Q78_00500</name>
</gene>
<dbReference type="InterPro" id="IPR000515">
    <property type="entry name" value="MetI-like"/>
</dbReference>
<feature type="transmembrane region" description="Helical" evidence="7">
    <location>
        <begin position="99"/>
        <end position="120"/>
    </location>
</feature>
<feature type="domain" description="ABC transmembrane type-1" evidence="8">
    <location>
        <begin position="93"/>
        <end position="294"/>
    </location>
</feature>
<dbReference type="Gene3D" id="1.10.3720.10">
    <property type="entry name" value="MetI-like"/>
    <property type="match status" value="1"/>
</dbReference>
<evidence type="ECO:0000256" key="7">
    <source>
        <dbReference type="RuleBase" id="RU363032"/>
    </source>
</evidence>
<dbReference type="PANTHER" id="PTHR30465:SF93">
    <property type="entry name" value="OLIGOPEPTIDE TRANSPORT SYSTEM PERMEASE PROTEIN OPPB"/>
    <property type="match status" value="1"/>
</dbReference>
<comment type="subcellular location">
    <subcellularLocation>
        <location evidence="1 7">Cell membrane</location>
        <topology evidence="1 7">Multi-pass membrane protein</topology>
    </subcellularLocation>
</comment>
<sequence>MVKYIVKKICVAFLTIFILVSVVFLMIRLLPGDPFNDVKVPKATQEKMRSYYGLDKPLHEQYLTYMNNLLHGNMGYSLRTQNRTVNEIIVKAFPYSLDLGIRALIFAVVAGLGLGILAALKHNKFWDHFSMTIAVIGISVPSFIIGSLIQYVFAVKLKILPVALWETEASTILPTFALGLGSVASVARIMRTSMLEISNEDYIKTAKAKGLSNFEITRKHKLRNSLLPIVTVLGPMVAVLLTGTFVIENIFAIPGLGKHYVNSIQTLDYPLILGMTLVYSVFLIVMQLFVDIVYGLVDPRIKLYQ</sequence>
<keyword evidence="4 7" id="KW-0812">Transmembrane</keyword>
<evidence type="ECO:0000256" key="3">
    <source>
        <dbReference type="ARBA" id="ARBA00022475"/>
    </source>
</evidence>
<feature type="transmembrane region" description="Helical" evidence="7">
    <location>
        <begin position="226"/>
        <end position="251"/>
    </location>
</feature>
<dbReference type="Pfam" id="PF00528">
    <property type="entry name" value="BPD_transp_1"/>
    <property type="match status" value="1"/>
</dbReference>
<dbReference type="SUPFAM" id="SSF161098">
    <property type="entry name" value="MetI-like"/>
    <property type="match status" value="1"/>
</dbReference>
<dbReference type="GO" id="GO:0005886">
    <property type="term" value="C:plasma membrane"/>
    <property type="evidence" value="ECO:0007669"/>
    <property type="project" value="UniProtKB-SubCell"/>
</dbReference>
<keyword evidence="2 7" id="KW-0813">Transport</keyword>
<name>A0A7G9G4F5_9FIRM</name>
<proteinExistence type="inferred from homology"/>
<feature type="transmembrane region" description="Helical" evidence="7">
    <location>
        <begin position="271"/>
        <end position="297"/>
    </location>
</feature>
<keyword evidence="6 7" id="KW-0472">Membrane</keyword>
<accession>A0A7G9G4F5</accession>
<dbReference type="PROSITE" id="PS50928">
    <property type="entry name" value="ABC_TM1"/>
    <property type="match status" value="1"/>
</dbReference>
<evidence type="ECO:0000256" key="2">
    <source>
        <dbReference type="ARBA" id="ARBA00022448"/>
    </source>
</evidence>
<dbReference type="InterPro" id="IPR045621">
    <property type="entry name" value="BPD_transp_1_N"/>
</dbReference>
<dbReference type="RefSeq" id="WP_231061115.1">
    <property type="nucleotide sequence ID" value="NZ_CP060634.1"/>
</dbReference>
<reference evidence="9 10" key="1">
    <citation type="submission" date="2020-08" db="EMBL/GenBank/DDBJ databases">
        <authorList>
            <person name="Liu C."/>
            <person name="Sun Q."/>
        </authorList>
    </citation>
    <scope>NUCLEOTIDE SEQUENCE [LARGE SCALE GENOMIC DNA]</scope>
    <source>
        <strain evidence="9 10">NSJ-38</strain>
    </source>
</reference>
<keyword evidence="3" id="KW-1003">Cell membrane</keyword>
<feature type="transmembrane region" description="Helical" evidence="7">
    <location>
        <begin position="172"/>
        <end position="190"/>
    </location>
</feature>
<evidence type="ECO:0000256" key="5">
    <source>
        <dbReference type="ARBA" id="ARBA00022989"/>
    </source>
</evidence>
<comment type="similarity">
    <text evidence="7">Belongs to the binding-protein-dependent transport system permease family.</text>
</comment>
<feature type="transmembrane region" description="Helical" evidence="7">
    <location>
        <begin position="132"/>
        <end position="152"/>
    </location>
</feature>
<feature type="transmembrane region" description="Helical" evidence="7">
    <location>
        <begin position="9"/>
        <end position="30"/>
    </location>
</feature>
<dbReference type="InterPro" id="IPR035906">
    <property type="entry name" value="MetI-like_sf"/>
</dbReference>
<evidence type="ECO:0000313" key="9">
    <source>
        <dbReference type="EMBL" id="QNM05687.1"/>
    </source>
</evidence>
<evidence type="ECO:0000256" key="1">
    <source>
        <dbReference type="ARBA" id="ARBA00004651"/>
    </source>
</evidence>
<dbReference type="Pfam" id="PF19300">
    <property type="entry name" value="BPD_transp_1_N"/>
    <property type="match status" value="1"/>
</dbReference>
<dbReference type="Proteomes" id="UP000515823">
    <property type="component" value="Chromosome"/>
</dbReference>
<dbReference type="GO" id="GO:0055085">
    <property type="term" value="P:transmembrane transport"/>
    <property type="evidence" value="ECO:0007669"/>
    <property type="project" value="InterPro"/>
</dbReference>
<dbReference type="KEGG" id="qdo:H9Q78_00500"/>
<dbReference type="AlphaFoldDB" id="A0A7G9G4F5"/>
<dbReference type="EMBL" id="CP060634">
    <property type="protein sequence ID" value="QNM05687.1"/>
    <property type="molecule type" value="Genomic_DNA"/>
</dbReference>
<evidence type="ECO:0000256" key="6">
    <source>
        <dbReference type="ARBA" id="ARBA00023136"/>
    </source>
</evidence>